<organism evidence="2 3">
    <name type="scientific">Muriicola soli</name>
    <dbReference type="NCBI Taxonomy" id="2507538"/>
    <lineage>
        <taxon>Bacteria</taxon>
        <taxon>Pseudomonadati</taxon>
        <taxon>Bacteroidota</taxon>
        <taxon>Flavobacteriia</taxon>
        <taxon>Flavobacteriales</taxon>
        <taxon>Flavobacteriaceae</taxon>
        <taxon>Muriicola</taxon>
    </lineage>
</organism>
<reference evidence="2 3" key="1">
    <citation type="submission" date="2019-01" db="EMBL/GenBank/DDBJ databases">
        <title>Muriicola soli sp. nov., isolated from soil.</title>
        <authorList>
            <person name="Kang H.J."/>
            <person name="Kim S.B."/>
        </authorList>
    </citation>
    <scope>NUCLEOTIDE SEQUENCE [LARGE SCALE GENOMIC DNA]</scope>
    <source>
        <strain evidence="2 3">MMS17-SY002</strain>
    </source>
</reference>
<accession>A0A411EB27</accession>
<dbReference type="AlphaFoldDB" id="A0A411EB27"/>
<keyword evidence="3" id="KW-1185">Reference proteome</keyword>
<dbReference type="OrthoDB" id="1178051at2"/>
<feature type="chain" id="PRO_5019431191" evidence="1">
    <location>
        <begin position="23"/>
        <end position="135"/>
    </location>
</feature>
<evidence type="ECO:0000313" key="2">
    <source>
        <dbReference type="EMBL" id="QBA64936.1"/>
    </source>
</evidence>
<dbReference type="EMBL" id="CP035544">
    <property type="protein sequence ID" value="QBA64936.1"/>
    <property type="molecule type" value="Genomic_DNA"/>
</dbReference>
<protein>
    <submittedName>
        <fullName evidence="2">Uncharacterized protein</fullName>
    </submittedName>
</protein>
<gene>
    <name evidence="2" type="ORF">EQY75_10600</name>
</gene>
<dbReference type="KEGG" id="mur:EQY75_10600"/>
<name>A0A411EB27_9FLAO</name>
<sequence length="135" mass="15429">MNTNIIKISALSFLAAGQIALANDTLNDKNLMVGEITYLQDEETTSPEIDTEAYLPEDFNPYASPVNGLHVSFIDETDEVELGFDTREYLPEGFNPYKCEFNIHSIEYIDENDLFELDFDTRQYLPENFDANIGR</sequence>
<proteinExistence type="predicted"/>
<dbReference type="RefSeq" id="WP_129605693.1">
    <property type="nucleotide sequence ID" value="NZ_CP035544.1"/>
</dbReference>
<keyword evidence="1" id="KW-0732">Signal</keyword>
<evidence type="ECO:0000256" key="1">
    <source>
        <dbReference type="SAM" id="SignalP"/>
    </source>
</evidence>
<feature type="signal peptide" evidence="1">
    <location>
        <begin position="1"/>
        <end position="22"/>
    </location>
</feature>
<dbReference type="Proteomes" id="UP000290889">
    <property type="component" value="Chromosome"/>
</dbReference>
<evidence type="ECO:0000313" key="3">
    <source>
        <dbReference type="Proteomes" id="UP000290889"/>
    </source>
</evidence>